<dbReference type="EMBL" id="CYZE01000006">
    <property type="protein sequence ID" value="CUO39517.1"/>
    <property type="molecule type" value="Genomic_DNA"/>
</dbReference>
<dbReference type="Proteomes" id="UP000261023">
    <property type="component" value="Unassembled WGS sequence"/>
</dbReference>
<dbReference type="EMBL" id="QTJW01000010">
    <property type="protein sequence ID" value="RGD69694.1"/>
    <property type="molecule type" value="Genomic_DNA"/>
</dbReference>
<dbReference type="GO" id="GO:0016787">
    <property type="term" value="F:hydrolase activity"/>
    <property type="evidence" value="ECO:0007669"/>
    <property type="project" value="UniProtKB-KW"/>
</dbReference>
<proteinExistence type="predicted"/>
<dbReference type="Proteomes" id="UP000263014">
    <property type="component" value="Unassembled WGS sequence"/>
</dbReference>
<accession>A0A174EQH5</accession>
<protein>
    <submittedName>
        <fullName evidence="2">Hydrolase alpha/beta fold family protein</fullName>
    </submittedName>
</protein>
<evidence type="ECO:0000313" key="4">
    <source>
        <dbReference type="EMBL" id="RGJ08066.1"/>
    </source>
</evidence>
<reference evidence="7 8" key="2">
    <citation type="submission" date="2018-08" db="EMBL/GenBank/DDBJ databases">
        <title>A genome reference for cultivated species of the human gut microbiota.</title>
        <authorList>
            <person name="Zou Y."/>
            <person name="Xue W."/>
            <person name="Luo G."/>
        </authorList>
    </citation>
    <scope>NUCLEOTIDE SEQUENCE [LARGE SCALE GENOMIC DNA]</scope>
    <source>
        <strain evidence="3 7">AF19-13AC</strain>
        <strain evidence="5 8">TF05-11AC</strain>
        <strain evidence="4 9">TM09-12</strain>
    </source>
</reference>
<name>A0A174EQH5_9FIRM</name>
<sequence>MTMQAVMETIFDIVYLCTVIALGVRMITGAGERKQIKLFGIMAVVLGCGDAFHLVPRAYALCTDGLANHAAALGFGKLVTSVTMTVFYVILYYIWKMRYRVEGKNGLTAVVWGLALVRVFLCFMPGNDWLSASAPLSWGIYRNIPFAVLGLLMIVLFYRKAKETADSGFGFMWLAITLSFGFYIPVVLWADTIPAVGALMIPKTCAYVWIVVMGYREMKQPGQRKEK</sequence>
<keyword evidence="1" id="KW-0812">Transmembrane</keyword>
<dbReference type="EMBL" id="QSON01000001">
    <property type="protein sequence ID" value="RGJ08066.1"/>
    <property type="molecule type" value="Genomic_DNA"/>
</dbReference>
<evidence type="ECO:0000313" key="5">
    <source>
        <dbReference type="EMBL" id="RGM00888.1"/>
    </source>
</evidence>
<feature type="transmembrane region" description="Helical" evidence="1">
    <location>
        <begin position="6"/>
        <end position="24"/>
    </location>
</feature>
<dbReference type="EMBL" id="QSSQ01000024">
    <property type="protein sequence ID" value="RGM00888.1"/>
    <property type="molecule type" value="Genomic_DNA"/>
</dbReference>
<evidence type="ECO:0000313" key="7">
    <source>
        <dbReference type="Proteomes" id="UP000261023"/>
    </source>
</evidence>
<evidence type="ECO:0000313" key="6">
    <source>
        <dbReference type="Proteomes" id="UP000095651"/>
    </source>
</evidence>
<feature type="transmembrane region" description="Helical" evidence="1">
    <location>
        <begin position="36"/>
        <end position="55"/>
    </location>
</feature>
<feature type="transmembrane region" description="Helical" evidence="1">
    <location>
        <begin position="170"/>
        <end position="190"/>
    </location>
</feature>
<feature type="transmembrane region" description="Helical" evidence="1">
    <location>
        <begin position="196"/>
        <end position="215"/>
    </location>
</feature>
<dbReference type="Proteomes" id="UP000261257">
    <property type="component" value="Unassembled WGS sequence"/>
</dbReference>
<feature type="transmembrane region" description="Helical" evidence="1">
    <location>
        <begin position="138"/>
        <end position="158"/>
    </location>
</feature>
<evidence type="ECO:0000313" key="3">
    <source>
        <dbReference type="EMBL" id="RGD69694.1"/>
    </source>
</evidence>
<evidence type="ECO:0000313" key="2">
    <source>
        <dbReference type="EMBL" id="CUO39517.1"/>
    </source>
</evidence>
<dbReference type="AlphaFoldDB" id="A0A174EQH5"/>
<reference evidence="2 6" key="1">
    <citation type="submission" date="2015-09" db="EMBL/GenBank/DDBJ databases">
        <authorList>
            <consortium name="Pathogen Informatics"/>
        </authorList>
    </citation>
    <scope>NUCLEOTIDE SEQUENCE [LARGE SCALE GENOMIC DNA]</scope>
    <source>
        <strain evidence="2 6">2789STDY5608850</strain>
    </source>
</reference>
<feature type="transmembrane region" description="Helical" evidence="1">
    <location>
        <begin position="75"/>
        <end position="95"/>
    </location>
</feature>
<organism evidence="2 6">
    <name type="scientific">Hungatella hathewayi</name>
    <dbReference type="NCBI Taxonomy" id="154046"/>
    <lineage>
        <taxon>Bacteria</taxon>
        <taxon>Bacillati</taxon>
        <taxon>Bacillota</taxon>
        <taxon>Clostridia</taxon>
        <taxon>Lachnospirales</taxon>
        <taxon>Lachnospiraceae</taxon>
        <taxon>Hungatella</taxon>
    </lineage>
</organism>
<keyword evidence="1" id="KW-1133">Transmembrane helix</keyword>
<gene>
    <name evidence="3" type="ORF">DWX31_16730</name>
    <name evidence="5" type="ORF">DXC39_20390</name>
    <name evidence="4" type="ORF">DXD79_01280</name>
    <name evidence="2" type="ORF">ERS852407_02672</name>
</gene>
<feature type="transmembrane region" description="Helical" evidence="1">
    <location>
        <begin position="107"/>
        <end position="126"/>
    </location>
</feature>
<evidence type="ECO:0000313" key="8">
    <source>
        <dbReference type="Proteomes" id="UP000261257"/>
    </source>
</evidence>
<evidence type="ECO:0000313" key="9">
    <source>
        <dbReference type="Proteomes" id="UP000263014"/>
    </source>
</evidence>
<dbReference type="Proteomes" id="UP000095651">
    <property type="component" value="Unassembled WGS sequence"/>
</dbReference>
<evidence type="ECO:0000256" key="1">
    <source>
        <dbReference type="SAM" id="Phobius"/>
    </source>
</evidence>
<dbReference type="OrthoDB" id="1644899at2"/>
<keyword evidence="1" id="KW-0472">Membrane</keyword>
<keyword evidence="2" id="KW-0378">Hydrolase</keyword>